<keyword evidence="2" id="KW-1185">Reference proteome</keyword>
<organism evidence="1 2">
    <name type="scientific">Rugosimonospora acidiphila</name>
    <dbReference type="NCBI Taxonomy" id="556531"/>
    <lineage>
        <taxon>Bacteria</taxon>
        <taxon>Bacillati</taxon>
        <taxon>Actinomycetota</taxon>
        <taxon>Actinomycetes</taxon>
        <taxon>Micromonosporales</taxon>
        <taxon>Micromonosporaceae</taxon>
        <taxon>Rugosimonospora</taxon>
    </lineage>
</organism>
<evidence type="ECO:0000313" key="2">
    <source>
        <dbReference type="Proteomes" id="UP001501570"/>
    </source>
</evidence>
<dbReference type="Proteomes" id="UP001501570">
    <property type="component" value="Unassembled WGS sequence"/>
</dbReference>
<accession>A0ABP9SQ68</accession>
<name>A0ABP9SQ68_9ACTN</name>
<comment type="caution">
    <text evidence="1">The sequence shown here is derived from an EMBL/GenBank/DDBJ whole genome shotgun (WGS) entry which is preliminary data.</text>
</comment>
<evidence type="ECO:0000313" key="1">
    <source>
        <dbReference type="EMBL" id="GAA5199205.1"/>
    </source>
</evidence>
<reference evidence="2" key="1">
    <citation type="journal article" date="2019" name="Int. J. Syst. Evol. Microbiol.">
        <title>The Global Catalogue of Microorganisms (GCM) 10K type strain sequencing project: providing services to taxonomists for standard genome sequencing and annotation.</title>
        <authorList>
            <consortium name="The Broad Institute Genomics Platform"/>
            <consortium name="The Broad Institute Genome Sequencing Center for Infectious Disease"/>
            <person name="Wu L."/>
            <person name="Ma J."/>
        </authorList>
    </citation>
    <scope>NUCLEOTIDE SEQUENCE [LARGE SCALE GENOMIC DNA]</scope>
    <source>
        <strain evidence="2">JCM 18304</strain>
    </source>
</reference>
<proteinExistence type="predicted"/>
<gene>
    <name evidence="1" type="ORF">GCM10023322_74300</name>
</gene>
<dbReference type="RefSeq" id="WP_345637869.1">
    <property type="nucleotide sequence ID" value="NZ_BAABJQ010000036.1"/>
</dbReference>
<sequence>MAFERILRCADGHLFVEGIGARMFLSLHLGSARLLRCPVDRRWRMARFVSPNDLSEQEIEQARANG</sequence>
<protein>
    <submittedName>
        <fullName evidence="1">Uncharacterized protein</fullName>
    </submittedName>
</protein>
<dbReference type="EMBL" id="BAABJQ010000036">
    <property type="protein sequence ID" value="GAA5199205.1"/>
    <property type="molecule type" value="Genomic_DNA"/>
</dbReference>